<gene>
    <name evidence="4" type="ORF">CBR_g46187</name>
</gene>
<dbReference type="PROSITE" id="PS50158">
    <property type="entry name" value="ZF_CCHC"/>
    <property type="match status" value="1"/>
</dbReference>
<dbReference type="GO" id="GO:0003676">
    <property type="term" value="F:nucleic acid binding"/>
    <property type="evidence" value="ECO:0007669"/>
    <property type="project" value="InterPro"/>
</dbReference>
<evidence type="ECO:0000259" key="3">
    <source>
        <dbReference type="PROSITE" id="PS50158"/>
    </source>
</evidence>
<evidence type="ECO:0000313" key="4">
    <source>
        <dbReference type="EMBL" id="GBG87887.1"/>
    </source>
</evidence>
<dbReference type="InterPro" id="IPR036875">
    <property type="entry name" value="Znf_CCHC_sf"/>
</dbReference>
<dbReference type="Pfam" id="PF00098">
    <property type="entry name" value="zf-CCHC"/>
    <property type="match status" value="1"/>
</dbReference>
<reference evidence="4 5" key="1">
    <citation type="journal article" date="2018" name="Cell">
        <title>The Chara Genome: Secondary Complexity and Implications for Plant Terrestrialization.</title>
        <authorList>
            <person name="Nishiyama T."/>
            <person name="Sakayama H."/>
            <person name="Vries J.D."/>
            <person name="Buschmann H."/>
            <person name="Saint-Marcoux D."/>
            <person name="Ullrich K.K."/>
            <person name="Haas F.B."/>
            <person name="Vanderstraeten L."/>
            <person name="Becker D."/>
            <person name="Lang D."/>
            <person name="Vosolsobe S."/>
            <person name="Rombauts S."/>
            <person name="Wilhelmsson P.K.I."/>
            <person name="Janitza P."/>
            <person name="Kern R."/>
            <person name="Heyl A."/>
            <person name="Rumpler F."/>
            <person name="Villalobos L.I.A.C."/>
            <person name="Clay J.M."/>
            <person name="Skokan R."/>
            <person name="Toyoda A."/>
            <person name="Suzuki Y."/>
            <person name="Kagoshima H."/>
            <person name="Schijlen E."/>
            <person name="Tajeshwar N."/>
            <person name="Catarino B."/>
            <person name="Hetherington A.J."/>
            <person name="Saltykova A."/>
            <person name="Bonnot C."/>
            <person name="Breuninger H."/>
            <person name="Symeonidi A."/>
            <person name="Radhakrishnan G.V."/>
            <person name="Van Nieuwerburgh F."/>
            <person name="Deforce D."/>
            <person name="Chang C."/>
            <person name="Karol K.G."/>
            <person name="Hedrich R."/>
            <person name="Ulvskov P."/>
            <person name="Glockner G."/>
            <person name="Delwiche C.F."/>
            <person name="Petrasek J."/>
            <person name="Van de Peer Y."/>
            <person name="Friml J."/>
            <person name="Beilby M."/>
            <person name="Dolan L."/>
            <person name="Kohara Y."/>
            <person name="Sugano S."/>
            <person name="Fujiyama A."/>
            <person name="Delaux P.-M."/>
            <person name="Quint M."/>
            <person name="TheiBen G."/>
            <person name="Hagemann M."/>
            <person name="Harholt J."/>
            <person name="Dunand C."/>
            <person name="Zachgo S."/>
            <person name="Langdale J."/>
            <person name="Maumus F."/>
            <person name="Straeten D.V.D."/>
            <person name="Gould S.B."/>
            <person name="Rensing S.A."/>
        </authorList>
    </citation>
    <scope>NUCLEOTIDE SEQUENCE [LARGE SCALE GENOMIC DNA]</scope>
    <source>
        <strain evidence="4 5">S276</strain>
    </source>
</reference>
<protein>
    <recommendedName>
        <fullName evidence="3">CCHC-type domain-containing protein</fullName>
    </recommendedName>
</protein>
<evidence type="ECO:0000256" key="1">
    <source>
        <dbReference type="PROSITE-ProRule" id="PRU00047"/>
    </source>
</evidence>
<dbReference type="GO" id="GO:0008270">
    <property type="term" value="F:zinc ion binding"/>
    <property type="evidence" value="ECO:0007669"/>
    <property type="project" value="UniProtKB-KW"/>
</dbReference>
<keyword evidence="1" id="KW-0862">Zinc</keyword>
<feature type="compositionally biased region" description="Acidic residues" evidence="2">
    <location>
        <begin position="203"/>
        <end position="214"/>
    </location>
</feature>
<evidence type="ECO:0000313" key="5">
    <source>
        <dbReference type="Proteomes" id="UP000265515"/>
    </source>
</evidence>
<feature type="region of interest" description="Disordered" evidence="2">
    <location>
        <begin position="118"/>
        <end position="149"/>
    </location>
</feature>
<keyword evidence="5" id="KW-1185">Reference proteome</keyword>
<sequence>MGSRRSESWGRHDRYREHDGRGWDNGEDRRERRREYERRHDEGRGFSADGRSEGPRPVKCYECGEVGHYKSLCPRLHGRDGKSGGTLSLSRELEESLSSVGKMAKELLDQQREAKAVRREAEARLKKEEEEKAQKEEEARVALAKEEKERKRNWELRKILAEQAEEYRLKVEKLVGLSRKLKGVSIGAKTKGKAAAKTPSSSEDTEDDENEEEATPLKDKRKRRESTRVAVNSPSVETPKKQGKQEGVDTPTSQ</sequence>
<accession>A0A388LZZ2</accession>
<name>A0A388LZZ2_CHABU</name>
<feature type="region of interest" description="Disordered" evidence="2">
    <location>
        <begin position="182"/>
        <end position="254"/>
    </location>
</feature>
<evidence type="ECO:0000256" key="2">
    <source>
        <dbReference type="SAM" id="MobiDB-lite"/>
    </source>
</evidence>
<dbReference type="InterPro" id="IPR001878">
    <property type="entry name" value="Znf_CCHC"/>
</dbReference>
<feature type="domain" description="CCHC-type" evidence="3">
    <location>
        <begin position="59"/>
        <end position="75"/>
    </location>
</feature>
<proteinExistence type="predicted"/>
<organism evidence="4 5">
    <name type="scientific">Chara braunii</name>
    <name type="common">Braun's stonewort</name>
    <dbReference type="NCBI Taxonomy" id="69332"/>
    <lineage>
        <taxon>Eukaryota</taxon>
        <taxon>Viridiplantae</taxon>
        <taxon>Streptophyta</taxon>
        <taxon>Charophyceae</taxon>
        <taxon>Charales</taxon>
        <taxon>Characeae</taxon>
        <taxon>Chara</taxon>
    </lineage>
</organism>
<dbReference type="EMBL" id="BFEA01000637">
    <property type="protein sequence ID" value="GBG87887.1"/>
    <property type="molecule type" value="Genomic_DNA"/>
</dbReference>
<dbReference type="Proteomes" id="UP000265515">
    <property type="component" value="Unassembled WGS sequence"/>
</dbReference>
<keyword evidence="1" id="KW-0863">Zinc-finger</keyword>
<dbReference type="SUPFAM" id="SSF57756">
    <property type="entry name" value="Retrovirus zinc finger-like domains"/>
    <property type="match status" value="1"/>
</dbReference>
<feature type="compositionally biased region" description="Low complexity" evidence="2">
    <location>
        <begin position="187"/>
        <end position="202"/>
    </location>
</feature>
<keyword evidence="1" id="KW-0479">Metal-binding</keyword>
<comment type="caution">
    <text evidence="4">The sequence shown here is derived from an EMBL/GenBank/DDBJ whole genome shotgun (WGS) entry which is preliminary data.</text>
</comment>
<dbReference type="AlphaFoldDB" id="A0A388LZZ2"/>
<feature type="compositionally biased region" description="Basic and acidic residues" evidence="2">
    <location>
        <begin position="238"/>
        <end position="247"/>
    </location>
</feature>
<feature type="compositionally biased region" description="Basic and acidic residues" evidence="2">
    <location>
        <begin position="1"/>
        <end position="56"/>
    </location>
</feature>
<dbReference type="Gramene" id="GBG87887">
    <property type="protein sequence ID" value="GBG87887"/>
    <property type="gene ID" value="CBR_g46187"/>
</dbReference>
<feature type="region of interest" description="Disordered" evidence="2">
    <location>
        <begin position="1"/>
        <end position="57"/>
    </location>
</feature>